<proteinExistence type="predicted"/>
<accession>A0A6N2AQN6</accession>
<dbReference type="EMBL" id="RXGB01010076">
    <property type="protein sequence ID" value="TMW84029.1"/>
    <property type="molecule type" value="Genomic_DNA"/>
</dbReference>
<dbReference type="AlphaFoldDB" id="A0A6N2AQN6"/>
<organism evidence="1">
    <name type="scientific">Solanum chilense</name>
    <name type="common">Tomato</name>
    <name type="synonym">Lycopersicon chilense</name>
    <dbReference type="NCBI Taxonomy" id="4083"/>
    <lineage>
        <taxon>Eukaryota</taxon>
        <taxon>Viridiplantae</taxon>
        <taxon>Streptophyta</taxon>
        <taxon>Embryophyta</taxon>
        <taxon>Tracheophyta</taxon>
        <taxon>Spermatophyta</taxon>
        <taxon>Magnoliopsida</taxon>
        <taxon>eudicotyledons</taxon>
        <taxon>Gunneridae</taxon>
        <taxon>Pentapetalae</taxon>
        <taxon>asterids</taxon>
        <taxon>lamiids</taxon>
        <taxon>Solanales</taxon>
        <taxon>Solanaceae</taxon>
        <taxon>Solanoideae</taxon>
        <taxon>Solaneae</taxon>
        <taxon>Solanum</taxon>
        <taxon>Solanum subgen. Lycopersicon</taxon>
    </lineage>
</organism>
<protein>
    <submittedName>
        <fullName evidence="1">Uncharacterized protein</fullName>
    </submittedName>
</protein>
<sequence length="107" mass="11997">MIVTFLLSSQLAPCPQPLMLSSIHSTTWTNMNYSSVQQLSTSEFFFSSQNAINSFDQHSYCTVVNCTLVSFYHYLSSSSFIFPRSIQKTGRKCCSCTCIQLDMSSSS</sequence>
<evidence type="ECO:0000313" key="1">
    <source>
        <dbReference type="EMBL" id="TMW84029.1"/>
    </source>
</evidence>
<reference evidence="1" key="1">
    <citation type="submission" date="2019-05" db="EMBL/GenBank/DDBJ databases">
        <title>The de novo reference genome and transcriptome assemblies of the wild tomato species Solanum chilense.</title>
        <authorList>
            <person name="Stam R."/>
            <person name="Nosenko T."/>
            <person name="Hoerger A.C."/>
            <person name="Stephan W."/>
            <person name="Seidel M.A."/>
            <person name="Kuhn J.M.M."/>
            <person name="Haberer G."/>
            <person name="Tellier A."/>
        </authorList>
    </citation>
    <scope>NUCLEOTIDE SEQUENCE</scope>
    <source>
        <tissue evidence="1">Mature leaves</tissue>
    </source>
</reference>
<name>A0A6N2AQN6_SOLCI</name>
<comment type="caution">
    <text evidence="1">The sequence shown here is derived from an EMBL/GenBank/DDBJ whole genome shotgun (WGS) entry which is preliminary data.</text>
</comment>
<gene>
    <name evidence="1" type="ORF">EJD97_000215</name>
</gene>